<organism evidence="2 3">
    <name type="scientific">Oryza sativa subsp. japonica</name>
    <name type="common">Rice</name>
    <dbReference type="NCBI Taxonomy" id="39947"/>
    <lineage>
        <taxon>Eukaryota</taxon>
        <taxon>Viridiplantae</taxon>
        <taxon>Streptophyta</taxon>
        <taxon>Embryophyta</taxon>
        <taxon>Tracheophyta</taxon>
        <taxon>Spermatophyta</taxon>
        <taxon>Magnoliopsida</taxon>
        <taxon>Liliopsida</taxon>
        <taxon>Poales</taxon>
        <taxon>Poaceae</taxon>
        <taxon>BOP clade</taxon>
        <taxon>Oryzoideae</taxon>
        <taxon>Oryzeae</taxon>
        <taxon>Oryzinae</taxon>
        <taxon>Oryza</taxon>
        <taxon>Oryza sativa</taxon>
    </lineage>
</organism>
<dbReference type="AlphaFoldDB" id="Q0DSG6"/>
<name>Q0DSG6_ORYSJ</name>
<accession>Q0DSG6</accession>
<dbReference type="KEGG" id="dosa:Os03g0308900"/>
<evidence type="ECO:0000313" key="2">
    <source>
        <dbReference type="EMBL" id="BAF11822.1"/>
    </source>
</evidence>
<reference evidence="2 3" key="1">
    <citation type="journal article" date="2005" name="Nature">
        <title>The map-based sequence of the rice genome.</title>
        <authorList>
            <consortium name="International rice genome sequencing project (IRGSP)"/>
            <person name="Matsumoto T."/>
            <person name="Wu J."/>
            <person name="Kanamori H."/>
            <person name="Katayose Y."/>
            <person name="Fujisawa M."/>
            <person name="Namiki N."/>
            <person name="Mizuno H."/>
            <person name="Yamamoto K."/>
            <person name="Antonio B.A."/>
            <person name="Baba T."/>
            <person name="Sakata K."/>
            <person name="Nagamura Y."/>
            <person name="Aoki H."/>
            <person name="Arikawa K."/>
            <person name="Arita K."/>
            <person name="Bito T."/>
            <person name="Chiden Y."/>
            <person name="Fujitsuka N."/>
            <person name="Fukunaka R."/>
            <person name="Hamada M."/>
            <person name="Harada C."/>
            <person name="Hayashi A."/>
            <person name="Hijishita S."/>
            <person name="Honda M."/>
            <person name="Hosokawa S."/>
            <person name="Ichikawa Y."/>
            <person name="Idonuma A."/>
            <person name="Iijima M."/>
            <person name="Ikeda M."/>
            <person name="Ikeno M."/>
            <person name="Ito K."/>
            <person name="Ito S."/>
            <person name="Ito T."/>
            <person name="Ito Y."/>
            <person name="Ito Y."/>
            <person name="Iwabuchi A."/>
            <person name="Kamiya K."/>
            <person name="Karasawa W."/>
            <person name="Kurita K."/>
            <person name="Katagiri S."/>
            <person name="Kikuta A."/>
            <person name="Kobayashi H."/>
            <person name="Kobayashi N."/>
            <person name="Machita K."/>
            <person name="Maehara T."/>
            <person name="Masukawa M."/>
            <person name="Mizubayashi T."/>
            <person name="Mukai Y."/>
            <person name="Nagasaki H."/>
            <person name="Nagata Y."/>
            <person name="Naito S."/>
            <person name="Nakashima M."/>
            <person name="Nakama Y."/>
            <person name="Nakamichi Y."/>
            <person name="Nakamura M."/>
            <person name="Meguro A."/>
            <person name="Negishi M."/>
            <person name="Ohta I."/>
            <person name="Ohta T."/>
            <person name="Okamoto M."/>
            <person name="Ono N."/>
            <person name="Saji S."/>
            <person name="Sakaguchi M."/>
            <person name="Sakai K."/>
            <person name="Shibata M."/>
            <person name="Shimokawa T."/>
            <person name="Song J."/>
            <person name="Takazaki Y."/>
            <person name="Terasawa K."/>
            <person name="Tsugane M."/>
            <person name="Tsuji K."/>
            <person name="Ueda S."/>
            <person name="Waki K."/>
            <person name="Yamagata H."/>
            <person name="Yamamoto M."/>
            <person name="Yamamoto S."/>
            <person name="Yamane H."/>
            <person name="Yoshiki S."/>
            <person name="Yoshihara R."/>
            <person name="Yukawa K."/>
            <person name="Zhong H."/>
            <person name="Yano M."/>
            <person name="Yuan Q."/>
            <person name="Ouyang S."/>
            <person name="Liu J."/>
            <person name="Jones K.M."/>
            <person name="Gansberger K."/>
            <person name="Moffat K."/>
            <person name="Hill J."/>
            <person name="Bera J."/>
            <person name="Fadrosh D."/>
            <person name="Jin S."/>
            <person name="Johri S."/>
            <person name="Kim M."/>
            <person name="Overton L."/>
            <person name="Reardon M."/>
            <person name="Tsitrin T."/>
            <person name="Vuong H."/>
            <person name="Weaver B."/>
            <person name="Ciecko A."/>
            <person name="Tallon L."/>
            <person name="Jackson J."/>
            <person name="Pai G."/>
            <person name="Aken S.V."/>
            <person name="Utterback T."/>
            <person name="Reidmuller S."/>
            <person name="Feldblyum T."/>
            <person name="Hsiao J."/>
            <person name="Zismann V."/>
            <person name="Iobst S."/>
            <person name="de Vazeille A.R."/>
            <person name="Buell C.R."/>
            <person name="Ying K."/>
            <person name="Li Y."/>
            <person name="Lu T."/>
            <person name="Huang Y."/>
            <person name="Zhao Q."/>
            <person name="Feng Q."/>
            <person name="Zhang L."/>
            <person name="Zhu J."/>
            <person name="Weng Q."/>
            <person name="Mu J."/>
            <person name="Lu Y."/>
            <person name="Fan D."/>
            <person name="Liu Y."/>
            <person name="Guan J."/>
            <person name="Zhang Y."/>
            <person name="Yu S."/>
            <person name="Liu X."/>
            <person name="Zhang Y."/>
            <person name="Hong G."/>
            <person name="Han B."/>
            <person name="Choisne N."/>
            <person name="Demange N."/>
            <person name="Orjeda G."/>
            <person name="Samain S."/>
            <person name="Cattolico L."/>
            <person name="Pelletier E."/>
            <person name="Couloux A."/>
            <person name="Segurens B."/>
            <person name="Wincker P."/>
            <person name="D'Hont A."/>
            <person name="Scarpelli C."/>
            <person name="Weissenbach J."/>
            <person name="Salanoubat M."/>
            <person name="Quetier F."/>
            <person name="Yu Y."/>
            <person name="Kim H.R."/>
            <person name="Rambo T."/>
            <person name="Currie J."/>
            <person name="Collura K."/>
            <person name="Luo M."/>
            <person name="Yang T."/>
            <person name="Ammiraju J.S.S."/>
            <person name="Engler F."/>
            <person name="Soderlund C."/>
            <person name="Wing R.A."/>
            <person name="Palmer L.E."/>
            <person name="de la Bastide M."/>
            <person name="Spiegel L."/>
            <person name="Nascimento L."/>
            <person name="Zutavern T."/>
            <person name="O'Shaughnessy A."/>
            <person name="Dike S."/>
            <person name="Dedhia N."/>
            <person name="Preston R."/>
            <person name="Balija V."/>
            <person name="McCombie W.R."/>
            <person name="Chow T."/>
            <person name="Chen H."/>
            <person name="Chung M."/>
            <person name="Chen C."/>
            <person name="Shaw J."/>
            <person name="Wu H."/>
            <person name="Hsiao K."/>
            <person name="Chao Y."/>
            <person name="Chu M."/>
            <person name="Cheng C."/>
            <person name="Hour A."/>
            <person name="Lee P."/>
            <person name="Lin S."/>
            <person name="Lin Y."/>
            <person name="Liou J."/>
            <person name="Liu S."/>
            <person name="Hsing Y."/>
            <person name="Raghuvanshi S."/>
            <person name="Mohanty A."/>
            <person name="Bharti A.K."/>
            <person name="Gaur A."/>
            <person name="Gupta V."/>
            <person name="Kumar D."/>
            <person name="Ravi V."/>
            <person name="Vij S."/>
            <person name="Kapur A."/>
            <person name="Khurana P."/>
            <person name="Khurana P."/>
            <person name="Khurana J.P."/>
            <person name="Tyagi A.K."/>
            <person name="Gaikwad K."/>
            <person name="Singh A."/>
            <person name="Dalal V."/>
            <person name="Srivastava S."/>
            <person name="Dixit A."/>
            <person name="Pal A.K."/>
            <person name="Ghazi I.A."/>
            <person name="Yadav M."/>
            <person name="Pandit A."/>
            <person name="Bhargava A."/>
            <person name="Sureshbabu K."/>
            <person name="Batra K."/>
            <person name="Sharma T.R."/>
            <person name="Mohapatra T."/>
            <person name="Singh N.K."/>
            <person name="Messing J."/>
            <person name="Nelson A.B."/>
            <person name="Fuks G."/>
            <person name="Kavchok S."/>
            <person name="Keizer G."/>
            <person name="Linton E."/>
            <person name="Llaca V."/>
            <person name="Song R."/>
            <person name="Tanyolac B."/>
            <person name="Young S."/>
            <person name="Ho-Il K."/>
            <person name="Hahn J.H."/>
            <person name="Sangsakoo G."/>
            <person name="Vanavichit A."/>
            <person name="de Mattos Luiz.A.T."/>
            <person name="Zimmer P.D."/>
            <person name="Malone G."/>
            <person name="Dellagostin O."/>
            <person name="de Oliveira A.C."/>
            <person name="Bevan M."/>
            <person name="Bancroft I."/>
            <person name="Minx P."/>
            <person name="Cordum H."/>
            <person name="Wilson R."/>
            <person name="Cheng Z."/>
            <person name="Jin W."/>
            <person name="Jiang J."/>
            <person name="Leong S.A."/>
            <person name="Iwama H."/>
            <person name="Gojobori T."/>
            <person name="Itoh T."/>
            <person name="Niimura Y."/>
            <person name="Fujii Y."/>
            <person name="Habara T."/>
            <person name="Sakai H."/>
            <person name="Sato Y."/>
            <person name="Wilson G."/>
            <person name="Kumar K."/>
            <person name="McCouch S."/>
            <person name="Juretic N."/>
            <person name="Hoen D."/>
            <person name="Wright S."/>
            <person name="Bruskiewich R."/>
            <person name="Bureau T."/>
            <person name="Miyao A."/>
            <person name="Hirochika H."/>
            <person name="Nishikawa T."/>
            <person name="Kadowaki K."/>
            <person name="Sugiura M."/>
            <person name="Burr B."/>
            <person name="Sasaki T."/>
        </authorList>
    </citation>
    <scope>NUCLEOTIDE SEQUENCE [LARGE SCALE GENOMIC DNA]</scope>
    <source>
        <strain evidence="3">cv. Nipponbare</strain>
    </source>
</reference>
<evidence type="ECO:0000256" key="1">
    <source>
        <dbReference type="SAM" id="MobiDB-lite"/>
    </source>
</evidence>
<evidence type="ECO:0000313" key="3">
    <source>
        <dbReference type="Proteomes" id="UP000000763"/>
    </source>
</evidence>
<gene>
    <name evidence="2" type="ordered locus">Os03g0308900</name>
</gene>
<dbReference type="Proteomes" id="UP000000763">
    <property type="component" value="Chromosome 3"/>
</dbReference>
<dbReference type="EMBL" id="AP008209">
    <property type="protein sequence ID" value="BAF11822.1"/>
    <property type="molecule type" value="Genomic_DNA"/>
</dbReference>
<protein>
    <submittedName>
        <fullName evidence="2">Os03g0308900 protein</fullName>
    </submittedName>
</protein>
<sequence length="108" mass="12587">MKTTWRTSTRTSTTRWRPRLPPPGRAEAPTRPPTARPRPRRREPTTRRPTRTRRWTWATGLRATSAATRRARMTSISCSTRMAPRRRLLLLLADARRGARKGRFRVAV</sequence>
<reference evidence="3" key="2">
    <citation type="journal article" date="2008" name="Nucleic Acids Res.">
        <title>The rice annotation project database (RAP-DB): 2008 update.</title>
        <authorList>
            <consortium name="The rice annotation project (RAP)"/>
        </authorList>
    </citation>
    <scope>GENOME REANNOTATION</scope>
    <source>
        <strain evidence="3">cv. Nipponbare</strain>
    </source>
</reference>
<proteinExistence type="predicted"/>
<feature type="region of interest" description="Disordered" evidence="1">
    <location>
        <begin position="1"/>
        <end position="54"/>
    </location>
</feature>
<feature type="compositionally biased region" description="Pro residues" evidence="1">
    <location>
        <begin position="19"/>
        <end position="36"/>
    </location>
</feature>
<feature type="compositionally biased region" description="Low complexity" evidence="1">
    <location>
        <begin position="1"/>
        <end position="15"/>
    </location>
</feature>